<dbReference type="STRING" id="131310.A0A0N4ZU28"/>
<dbReference type="Gene3D" id="3.10.20.90">
    <property type="entry name" value="Phosphatidylinositol 3-kinase Catalytic Subunit, Chain A, domain 1"/>
    <property type="match status" value="1"/>
</dbReference>
<dbReference type="PROSITE" id="PS50033">
    <property type="entry name" value="UBX"/>
    <property type="match status" value="1"/>
</dbReference>
<evidence type="ECO:0000256" key="2">
    <source>
        <dbReference type="SAM" id="MobiDB-lite"/>
    </source>
</evidence>
<feature type="compositionally biased region" description="Polar residues" evidence="2">
    <location>
        <begin position="420"/>
        <end position="429"/>
    </location>
</feature>
<dbReference type="SMART" id="SM00166">
    <property type="entry name" value="UBX"/>
    <property type="match status" value="1"/>
</dbReference>
<dbReference type="SUPFAM" id="SSF54236">
    <property type="entry name" value="Ubiquitin-like"/>
    <property type="match status" value="1"/>
</dbReference>
<feature type="compositionally biased region" description="Basic and acidic residues" evidence="2">
    <location>
        <begin position="218"/>
        <end position="235"/>
    </location>
</feature>
<evidence type="ECO:0000313" key="5">
    <source>
        <dbReference type="WBParaSite" id="PTRK_0001209300.1"/>
    </source>
</evidence>
<dbReference type="InterPro" id="IPR001012">
    <property type="entry name" value="UBX_dom"/>
</dbReference>
<name>A0A0N4ZU28_PARTI</name>
<evidence type="ECO:0000256" key="1">
    <source>
        <dbReference type="ARBA" id="ARBA00040925"/>
    </source>
</evidence>
<dbReference type="AlphaFoldDB" id="A0A0N4ZU28"/>
<keyword evidence="4" id="KW-1185">Reference proteome</keyword>
<feature type="compositionally biased region" description="Polar residues" evidence="2">
    <location>
        <begin position="371"/>
        <end position="381"/>
    </location>
</feature>
<feature type="region of interest" description="Disordered" evidence="2">
    <location>
        <begin position="218"/>
        <end position="243"/>
    </location>
</feature>
<feature type="domain" description="UBX" evidence="3">
    <location>
        <begin position="244"/>
        <end position="319"/>
    </location>
</feature>
<feature type="region of interest" description="Disordered" evidence="2">
    <location>
        <begin position="371"/>
        <end position="429"/>
    </location>
</feature>
<dbReference type="PANTHER" id="PTHR46424">
    <property type="entry name" value="UBX DOMAIN-CONTAINING PROTEIN 4"/>
    <property type="match status" value="1"/>
</dbReference>
<proteinExistence type="predicted"/>
<dbReference type="Pfam" id="PF00789">
    <property type="entry name" value="UBX"/>
    <property type="match status" value="1"/>
</dbReference>
<dbReference type="GO" id="GO:0005783">
    <property type="term" value="C:endoplasmic reticulum"/>
    <property type="evidence" value="ECO:0007669"/>
    <property type="project" value="TreeGrafter"/>
</dbReference>
<dbReference type="GO" id="GO:0036503">
    <property type="term" value="P:ERAD pathway"/>
    <property type="evidence" value="ECO:0007669"/>
    <property type="project" value="TreeGrafter"/>
</dbReference>
<evidence type="ECO:0000259" key="3">
    <source>
        <dbReference type="PROSITE" id="PS50033"/>
    </source>
</evidence>
<organism evidence="4 5">
    <name type="scientific">Parastrongyloides trichosuri</name>
    <name type="common">Possum-specific nematode worm</name>
    <dbReference type="NCBI Taxonomy" id="131310"/>
    <lineage>
        <taxon>Eukaryota</taxon>
        <taxon>Metazoa</taxon>
        <taxon>Ecdysozoa</taxon>
        <taxon>Nematoda</taxon>
        <taxon>Chromadorea</taxon>
        <taxon>Rhabditida</taxon>
        <taxon>Tylenchina</taxon>
        <taxon>Panagrolaimomorpha</taxon>
        <taxon>Strongyloidoidea</taxon>
        <taxon>Strongyloididae</taxon>
        <taxon>Parastrongyloides</taxon>
    </lineage>
</organism>
<accession>A0A0N4ZU28</accession>
<reference evidence="5" key="1">
    <citation type="submission" date="2017-02" db="UniProtKB">
        <authorList>
            <consortium name="WormBaseParasite"/>
        </authorList>
    </citation>
    <scope>IDENTIFICATION</scope>
</reference>
<protein>
    <recommendedName>
        <fullName evidence="1">UBX domain-containing protein 4</fullName>
    </recommendedName>
</protein>
<dbReference type="Proteomes" id="UP000038045">
    <property type="component" value="Unplaced"/>
</dbReference>
<dbReference type="WBParaSite" id="PTRK_0001209300.1">
    <property type="protein sequence ID" value="PTRK_0001209300.1"/>
    <property type="gene ID" value="PTRK_0001209300"/>
</dbReference>
<dbReference type="InterPro" id="IPR029071">
    <property type="entry name" value="Ubiquitin-like_domsf"/>
</dbReference>
<evidence type="ECO:0000313" key="4">
    <source>
        <dbReference type="Proteomes" id="UP000038045"/>
    </source>
</evidence>
<feature type="compositionally biased region" description="Basic and acidic residues" evidence="2">
    <location>
        <begin position="408"/>
        <end position="419"/>
    </location>
</feature>
<sequence>MVWFEGSVADAVSKCKADKALFIVYLHHKFESNNPETSRMEELWTLLDPSFFEVPYVGIKVEENTLPAQQFSSIYKNPICPSVYFIGSDAKPIEIISLIEELDDSMFVDRVSNAFKKFAVDNGYVETMWSGMTKEEKVLHAQKLIKEKKAKKEEMAIIEAKEKELRRRNEGKAMLEAKEKARELELKEAAAAIKRQKEEDMAYKKRILEQMALERKEKQLEEERRRGLVTEEKSKPVVPKSTPIPTDSCRVQIRFHDGKTLVKEFPSSDKLQVLKEAIINEKKLTTDFAIIQAYPRKELTEFDKTFLDLELTPSAAVLVIPSEGKVSLPLIRSKSAHTIIQTYILAPMIIILNFIRSFLGLSSITSNNVVQNESSPTLTGTENISNNESNEDESNVRQRGNIRFLRNSRGDRSDDDRTETFNGNSTSQL</sequence>
<dbReference type="PANTHER" id="PTHR46424:SF1">
    <property type="entry name" value="UBX DOMAIN-CONTAINING PROTEIN 4"/>
    <property type="match status" value="1"/>
</dbReference>